<keyword evidence="2 5" id="KW-0812">Transmembrane</keyword>
<evidence type="ECO:0000256" key="1">
    <source>
        <dbReference type="ARBA" id="ARBA00004141"/>
    </source>
</evidence>
<feature type="transmembrane region" description="Helical" evidence="5">
    <location>
        <begin position="35"/>
        <end position="57"/>
    </location>
</feature>
<evidence type="ECO:0000313" key="8">
    <source>
        <dbReference type="Proteomes" id="UP000031737"/>
    </source>
</evidence>
<dbReference type="EMBL" id="AUPL01003155">
    <property type="protein sequence ID" value="ESL09131.1"/>
    <property type="molecule type" value="Genomic_DNA"/>
</dbReference>
<dbReference type="Proteomes" id="UP000031737">
    <property type="component" value="Unassembled WGS sequence"/>
</dbReference>
<feature type="transmembrane region" description="Helical" evidence="5">
    <location>
        <begin position="82"/>
        <end position="106"/>
    </location>
</feature>
<keyword evidence="3 5" id="KW-1133">Transmembrane helix</keyword>
<feature type="transmembrane region" description="Helical" evidence="5">
    <location>
        <begin position="371"/>
        <end position="390"/>
    </location>
</feature>
<feature type="transmembrane region" description="Helical" evidence="5">
    <location>
        <begin position="152"/>
        <end position="171"/>
    </location>
</feature>
<dbReference type="AlphaFoldDB" id="A0A061J4V7"/>
<feature type="transmembrane region" description="Helical" evidence="5">
    <location>
        <begin position="348"/>
        <end position="365"/>
    </location>
</feature>
<comment type="caution">
    <text evidence="7">The sequence shown here is derived from an EMBL/GenBank/DDBJ whole genome shotgun (WGS) entry which is preliminary data.</text>
</comment>
<dbReference type="PANTHER" id="PTHR22950:SF649">
    <property type="entry name" value="ACID TRANSPORTER, PUTATIVE-RELATED"/>
    <property type="match status" value="1"/>
</dbReference>
<feature type="transmembrane region" description="Helical" evidence="5">
    <location>
        <begin position="7"/>
        <end position="29"/>
    </location>
</feature>
<feature type="transmembrane region" description="Helical" evidence="5">
    <location>
        <begin position="281"/>
        <end position="302"/>
    </location>
</feature>
<evidence type="ECO:0000256" key="2">
    <source>
        <dbReference type="ARBA" id="ARBA00022692"/>
    </source>
</evidence>
<dbReference type="GO" id="GO:0005737">
    <property type="term" value="C:cytoplasm"/>
    <property type="evidence" value="ECO:0007669"/>
    <property type="project" value="TreeGrafter"/>
</dbReference>
<evidence type="ECO:0000256" key="3">
    <source>
        <dbReference type="ARBA" id="ARBA00022989"/>
    </source>
</evidence>
<name>A0A061J4V7_TRYRA</name>
<gene>
    <name evidence="7" type="ORF">TRSC58_03155</name>
</gene>
<feature type="transmembrane region" description="Helical" evidence="5">
    <location>
        <begin position="237"/>
        <end position="261"/>
    </location>
</feature>
<proteinExistence type="predicted"/>
<dbReference type="GO" id="GO:0015179">
    <property type="term" value="F:L-amino acid transmembrane transporter activity"/>
    <property type="evidence" value="ECO:0007669"/>
    <property type="project" value="TreeGrafter"/>
</dbReference>
<evidence type="ECO:0000256" key="4">
    <source>
        <dbReference type="ARBA" id="ARBA00023136"/>
    </source>
</evidence>
<evidence type="ECO:0000313" key="7">
    <source>
        <dbReference type="EMBL" id="ESL09131.1"/>
    </source>
</evidence>
<keyword evidence="4 5" id="KW-0472">Membrane</keyword>
<sequence>MGRDGVLGSALILAVTTIGAGILTLPSAFSDAGVVLALVLLIFVALLTVVSIDYMVLCIDKLGVNSYEQINRELLGRFNEEFVRWMLLIYNTGSAISYLVVLGELIEPLQPTISRYFPWLLTTKHSIFVYWFFVILPVSCVPSISFLRSASFLAIAATCFISSLVVLRYFVPNGGGSGGADSVRSPYSGKDASDRVMWFSGKHPLLALPIMMFSFDCQSLVFQVYSNLQVMSRRNMMCVSIISLILSAMIHAAVGMFGYLGHPADVRENVMSNFDPRTDPLFAIGYAVYVIPVNLAFVIILFPTRDAIFLMWYGYSSATEAVDRGYATDGGVRKYETSQHSIPMRDQLIVSVSLSVACITVALAVPGVVSVVALLGAVCSSSLCFTYPALYRFQLHKTGILPYSKYWERPLMLLMLSFGVVGGVFGTIVAAKEFL</sequence>
<dbReference type="OrthoDB" id="28208at2759"/>
<dbReference type="VEuPathDB" id="TriTrypDB:TRSC58_03155"/>
<organism evidence="7 8">
    <name type="scientific">Trypanosoma rangeli SC58</name>
    <dbReference type="NCBI Taxonomy" id="429131"/>
    <lineage>
        <taxon>Eukaryota</taxon>
        <taxon>Discoba</taxon>
        <taxon>Euglenozoa</taxon>
        <taxon>Kinetoplastea</taxon>
        <taxon>Metakinetoplastina</taxon>
        <taxon>Trypanosomatida</taxon>
        <taxon>Trypanosomatidae</taxon>
        <taxon>Trypanosoma</taxon>
        <taxon>Herpetosoma</taxon>
    </lineage>
</organism>
<feature type="domain" description="Amino acid transporter transmembrane" evidence="6">
    <location>
        <begin position="5"/>
        <end position="429"/>
    </location>
</feature>
<reference evidence="7 8" key="1">
    <citation type="submission" date="2013-07" db="EMBL/GenBank/DDBJ databases">
        <authorList>
            <person name="Stoco P.H."/>
            <person name="Wagner G."/>
            <person name="Gerber A."/>
            <person name="Zaha A."/>
            <person name="Thompson C."/>
            <person name="Bartholomeu D.C."/>
            <person name="Luckemeyer D.D."/>
            <person name="Bahia D."/>
            <person name="Loreto E."/>
            <person name="Prestes E.B."/>
            <person name="Lima F.M."/>
            <person name="Rodrigues-Luiz G."/>
            <person name="Vallejo G.A."/>
            <person name="Filho J.F."/>
            <person name="Monteiro K.M."/>
            <person name="Tyler K.M."/>
            <person name="de Almeida L.G."/>
            <person name="Ortiz M.F."/>
            <person name="Siervo M.A."/>
            <person name="de Moraes M.H."/>
            <person name="Cunha O.L."/>
            <person name="Mendonca-Neto R."/>
            <person name="Silva R."/>
            <person name="Teixeira S.M."/>
            <person name="Murta S.M."/>
            <person name="Sincero T.C."/>
            <person name="Mendes T.A."/>
            <person name="Urmenyi T.P."/>
            <person name="Silva V.G."/>
            <person name="da Rocha W.D."/>
            <person name="Andersson B."/>
            <person name="Romanha A.J."/>
            <person name="Steindel M."/>
            <person name="de Vasconcelos A.T."/>
            <person name="Grisard E.C."/>
        </authorList>
    </citation>
    <scope>NUCLEOTIDE SEQUENCE [LARGE SCALE GENOMIC DNA]</scope>
    <source>
        <strain evidence="7 8">SC58</strain>
    </source>
</reference>
<dbReference type="Pfam" id="PF01490">
    <property type="entry name" value="Aa_trans"/>
    <property type="match status" value="1"/>
</dbReference>
<dbReference type="GO" id="GO:0016020">
    <property type="term" value="C:membrane"/>
    <property type="evidence" value="ECO:0007669"/>
    <property type="project" value="UniProtKB-SubCell"/>
</dbReference>
<evidence type="ECO:0000259" key="6">
    <source>
        <dbReference type="Pfam" id="PF01490"/>
    </source>
</evidence>
<protein>
    <submittedName>
        <fullName evidence="7">Amino acid permease-like protein</fullName>
    </submittedName>
</protein>
<accession>A0A061J4V7</accession>
<keyword evidence="8" id="KW-1185">Reference proteome</keyword>
<dbReference type="InterPro" id="IPR013057">
    <property type="entry name" value="AA_transpt_TM"/>
</dbReference>
<dbReference type="PANTHER" id="PTHR22950">
    <property type="entry name" value="AMINO ACID TRANSPORTER"/>
    <property type="match status" value="1"/>
</dbReference>
<feature type="transmembrane region" description="Helical" evidence="5">
    <location>
        <begin position="411"/>
        <end position="431"/>
    </location>
</feature>
<comment type="subcellular location">
    <subcellularLocation>
        <location evidence="1">Membrane</location>
        <topology evidence="1">Multi-pass membrane protein</topology>
    </subcellularLocation>
</comment>
<evidence type="ECO:0000256" key="5">
    <source>
        <dbReference type="SAM" id="Phobius"/>
    </source>
</evidence>
<feature type="transmembrane region" description="Helical" evidence="5">
    <location>
        <begin position="205"/>
        <end position="225"/>
    </location>
</feature>
<feature type="transmembrane region" description="Helical" evidence="5">
    <location>
        <begin position="126"/>
        <end position="147"/>
    </location>
</feature>